<proteinExistence type="predicted"/>
<keyword evidence="1 5" id="KW-0597">Phosphoprotein</keyword>
<feature type="domain" description="HTH luxR-type" evidence="7">
    <location>
        <begin position="147"/>
        <end position="212"/>
    </location>
</feature>
<dbReference type="InterPro" id="IPR000792">
    <property type="entry name" value="Tscrpt_reg_LuxR_C"/>
</dbReference>
<dbReference type="InterPro" id="IPR011990">
    <property type="entry name" value="TPR-like_helical_dom_sf"/>
</dbReference>
<evidence type="ECO:0000259" key="7">
    <source>
        <dbReference type="PROSITE" id="PS50043"/>
    </source>
</evidence>
<dbReference type="InterPro" id="IPR011006">
    <property type="entry name" value="CheY-like_superfamily"/>
</dbReference>
<dbReference type="CDD" id="cd06170">
    <property type="entry name" value="LuxR_C_like"/>
    <property type="match status" value="1"/>
</dbReference>
<keyword evidence="10" id="KW-1185">Reference proteome</keyword>
<dbReference type="Pfam" id="PF13191">
    <property type="entry name" value="AAA_16"/>
    <property type="match status" value="1"/>
</dbReference>
<comment type="caution">
    <text evidence="9">The sequence shown here is derived from an EMBL/GenBank/DDBJ whole genome shotgun (WGS) entry which is preliminary data.</text>
</comment>
<keyword evidence="6" id="KW-0175">Coiled coil</keyword>
<dbReference type="Pfam" id="PF00196">
    <property type="entry name" value="GerE"/>
    <property type="match status" value="1"/>
</dbReference>
<organism evidence="9 10">
    <name type="scientific">Aporhodopirellula aestuarii</name>
    <dbReference type="NCBI Taxonomy" id="2950107"/>
    <lineage>
        <taxon>Bacteria</taxon>
        <taxon>Pseudomonadati</taxon>
        <taxon>Planctomycetota</taxon>
        <taxon>Planctomycetia</taxon>
        <taxon>Pirellulales</taxon>
        <taxon>Pirellulaceae</taxon>
        <taxon>Aporhodopirellula</taxon>
    </lineage>
</organism>
<dbReference type="Gene3D" id="3.40.50.2300">
    <property type="match status" value="1"/>
</dbReference>
<dbReference type="SUPFAM" id="SSF46894">
    <property type="entry name" value="C-terminal effector domain of the bipartite response regulators"/>
    <property type="match status" value="2"/>
</dbReference>
<dbReference type="SUPFAM" id="SSF52172">
    <property type="entry name" value="CheY-like"/>
    <property type="match status" value="1"/>
</dbReference>
<reference evidence="9 10" key="1">
    <citation type="journal article" date="2022" name="Syst. Appl. Microbiol.">
        <title>Rhodopirellula aestuarii sp. nov., a novel member of the genus Rhodopirellula isolated from brackish sediments collected in the Tagus River estuary, Portugal.</title>
        <authorList>
            <person name="Vitorino I.R."/>
            <person name="Klimek D."/>
            <person name="Calusinska M."/>
            <person name="Lobo-da-Cunha A."/>
            <person name="Vasconcelos V."/>
            <person name="Lage O.M."/>
        </authorList>
    </citation>
    <scope>NUCLEOTIDE SEQUENCE [LARGE SCALE GENOMIC DNA]</scope>
    <source>
        <strain evidence="9 10">ICT_H3.1</strain>
    </source>
</reference>
<protein>
    <submittedName>
        <fullName evidence="9">Response regulator</fullName>
    </submittedName>
</protein>
<dbReference type="PANTHER" id="PTHR43214">
    <property type="entry name" value="TWO-COMPONENT RESPONSE REGULATOR"/>
    <property type="match status" value="1"/>
</dbReference>
<dbReference type="Gene3D" id="3.40.50.300">
    <property type="entry name" value="P-loop containing nucleotide triphosphate hydrolases"/>
    <property type="match status" value="1"/>
</dbReference>
<dbReference type="Pfam" id="PF00072">
    <property type="entry name" value="Response_reg"/>
    <property type="match status" value="1"/>
</dbReference>
<evidence type="ECO:0000256" key="3">
    <source>
        <dbReference type="ARBA" id="ARBA00023125"/>
    </source>
</evidence>
<dbReference type="EMBL" id="JAMQBK010000008">
    <property type="protein sequence ID" value="MCM2369460.1"/>
    <property type="molecule type" value="Genomic_DNA"/>
</dbReference>
<dbReference type="PRINTS" id="PR00038">
    <property type="entry name" value="HTHLUXR"/>
</dbReference>
<feature type="domain" description="HTH luxR-type" evidence="7">
    <location>
        <begin position="1062"/>
        <end position="1127"/>
    </location>
</feature>
<dbReference type="PANTHER" id="PTHR43214:SF41">
    <property type="entry name" value="NITRATE_NITRITE RESPONSE REGULATOR PROTEIN NARP"/>
    <property type="match status" value="1"/>
</dbReference>
<evidence type="ECO:0000256" key="5">
    <source>
        <dbReference type="PROSITE-ProRule" id="PRU00169"/>
    </source>
</evidence>
<accession>A0ABT0TY50</accession>
<dbReference type="InterPro" id="IPR058245">
    <property type="entry name" value="NreC/VraR/RcsB-like_REC"/>
</dbReference>
<evidence type="ECO:0000313" key="9">
    <source>
        <dbReference type="EMBL" id="MCM2369460.1"/>
    </source>
</evidence>
<dbReference type="RefSeq" id="WP_250927125.1">
    <property type="nucleotide sequence ID" value="NZ_JAMQBK010000008.1"/>
</dbReference>
<evidence type="ECO:0000256" key="2">
    <source>
        <dbReference type="ARBA" id="ARBA00023015"/>
    </source>
</evidence>
<dbReference type="InterPro" id="IPR036388">
    <property type="entry name" value="WH-like_DNA-bd_sf"/>
</dbReference>
<feature type="coiled-coil region" evidence="6">
    <location>
        <begin position="942"/>
        <end position="969"/>
    </location>
</feature>
<feature type="domain" description="Response regulatory" evidence="8">
    <location>
        <begin position="4"/>
        <end position="120"/>
    </location>
</feature>
<dbReference type="InterPro" id="IPR041664">
    <property type="entry name" value="AAA_16"/>
</dbReference>
<dbReference type="InterPro" id="IPR041617">
    <property type="entry name" value="TPR_MalT"/>
</dbReference>
<dbReference type="Proteomes" id="UP001202961">
    <property type="component" value="Unassembled WGS sequence"/>
</dbReference>
<evidence type="ECO:0000313" key="10">
    <source>
        <dbReference type="Proteomes" id="UP001202961"/>
    </source>
</evidence>
<name>A0ABT0TY50_9BACT</name>
<dbReference type="SUPFAM" id="SSF48452">
    <property type="entry name" value="TPR-like"/>
    <property type="match status" value="1"/>
</dbReference>
<dbReference type="InterPro" id="IPR016032">
    <property type="entry name" value="Sig_transdc_resp-reg_C-effctor"/>
</dbReference>
<keyword evidence="2" id="KW-0805">Transcription regulation</keyword>
<dbReference type="InterPro" id="IPR059106">
    <property type="entry name" value="WHD_MalT"/>
</dbReference>
<evidence type="ECO:0000259" key="8">
    <source>
        <dbReference type="PROSITE" id="PS50110"/>
    </source>
</evidence>
<evidence type="ECO:0000256" key="4">
    <source>
        <dbReference type="ARBA" id="ARBA00023163"/>
    </source>
</evidence>
<dbReference type="PROSITE" id="PS50110">
    <property type="entry name" value="RESPONSE_REGULATORY"/>
    <property type="match status" value="1"/>
</dbReference>
<dbReference type="SUPFAM" id="SSF52540">
    <property type="entry name" value="P-loop containing nucleoside triphosphate hydrolases"/>
    <property type="match status" value="1"/>
</dbReference>
<dbReference type="Pfam" id="PF17874">
    <property type="entry name" value="TPR_MalT"/>
    <property type="match status" value="1"/>
</dbReference>
<dbReference type="InterPro" id="IPR027417">
    <property type="entry name" value="P-loop_NTPase"/>
</dbReference>
<sequence length="1132" mass="126227">MTISVLVVDDHAMFRKGLRMMLDDEDDIQVVGEAGDGVEAIRLAGELLPDVIVMDITMPGTDGIEATRQIVSTLPGVKVIPLSIHSGKRFVQKMLRAGAAGYVLKESAPEELVHAVRAVHGDDIYLSSAISGVVVSEYVRLLNRSDSHDRDGGLSESDESIVRMIAEGHSVKEIAAARETSASKIQTARRRIIKTLDLANVAELTEYARAQRWGEGETRVEMASSDSESLRVSILGTKFHRPTVPPDFVSRDRLLQKLDEACDVPVILVAAPAGYGKSMLVADWLAKHHERPAAWLSLSEAESDLRSFLTYVVAAVEGQLPSSCPDTTTVLHASELPTVNVLVDALGNDLDAIDEPFALVLDDYHLIAGAEVHGLLENLLQHPPRPMRLVVITRHDPPFSLAALRGNRWLTELRQQDLRFTRDEVSKVLRQTTGVTLGEGALDRIEQLMEGWIVGLQLVGMLMRNCEDPDAFVSNLQGGVHQVYDYLLHEVLGRQPFKLRECLQKISILDRFCAPLIDAVCQPSDDATDSAMTGAQIIERLRRENLFIVPLDAQRRWFRHHHIFQNLLAQQLDNNRSVSEVCDLHIRASDWYSEHGLIDEAIRQALAAGQTERAAEIVANLRVKTLTRDACYELERWLAILPDFVICERPELLLARTWVLYFHLKFEEVSAVLDGLELLISEPQSSDQASTNAMRGEVDFFRGSLEFFAGHCAESLLYLDRAIEHIPADHHLVLGEIDMILALASQMDGRQDQAIERLQSILAHSHALHSTRQVRAIAATVMVHMISANLHDATSAVTRMKRIVADSGSIYAESWCAYMQGLIHLWQNERGAAVACLSRAVDRRYVLDSRAAMDAMAALALSHEMSGDRAETEAILRMLSEFVDSLRLSPEILHSCEARLAIVRGERRSVARWLKSVSPAEEPALIFWHEVPCVTGCRALLAKNSKASLREAEQRLDAYLQTSENTHNTLNVIQALLLQSLVLHRNGRNAESLEALHRAVALAQPGDYIHSFVEWGQPMAELLRGLLVDEVVAEFVDRLLTEMPKPDQQKHSELAKPTTAEDGSLIETLTNRERDTLELLAQRLYDKEIAKSMGVSVWTVKTHVKHIFEKLHVKNRREAVQKAKELGLVEGE</sequence>
<keyword evidence="3" id="KW-0238">DNA-binding</keyword>
<dbReference type="Pfam" id="PF25873">
    <property type="entry name" value="WHD_MalT"/>
    <property type="match status" value="1"/>
</dbReference>
<dbReference type="Gene3D" id="1.10.10.10">
    <property type="entry name" value="Winged helix-like DNA-binding domain superfamily/Winged helix DNA-binding domain"/>
    <property type="match status" value="1"/>
</dbReference>
<evidence type="ECO:0000256" key="1">
    <source>
        <dbReference type="ARBA" id="ARBA00022553"/>
    </source>
</evidence>
<dbReference type="CDD" id="cd17535">
    <property type="entry name" value="REC_NarL-like"/>
    <property type="match status" value="1"/>
</dbReference>
<gene>
    <name evidence="9" type="ORF">NB063_02375</name>
</gene>
<dbReference type="InterPro" id="IPR001789">
    <property type="entry name" value="Sig_transdc_resp-reg_receiver"/>
</dbReference>
<feature type="modified residue" description="4-aspartylphosphate" evidence="5">
    <location>
        <position position="55"/>
    </location>
</feature>
<dbReference type="PROSITE" id="PS50043">
    <property type="entry name" value="HTH_LUXR_2"/>
    <property type="match status" value="2"/>
</dbReference>
<evidence type="ECO:0000256" key="6">
    <source>
        <dbReference type="SAM" id="Coils"/>
    </source>
</evidence>
<keyword evidence="4" id="KW-0804">Transcription</keyword>
<dbReference type="InterPro" id="IPR039420">
    <property type="entry name" value="WalR-like"/>
</dbReference>
<dbReference type="SMART" id="SM00421">
    <property type="entry name" value="HTH_LUXR"/>
    <property type="match status" value="2"/>
</dbReference>
<dbReference type="Gene3D" id="1.25.40.10">
    <property type="entry name" value="Tetratricopeptide repeat domain"/>
    <property type="match status" value="1"/>
</dbReference>
<dbReference type="SMART" id="SM00448">
    <property type="entry name" value="REC"/>
    <property type="match status" value="1"/>
</dbReference>